<dbReference type="InterPro" id="IPR010918">
    <property type="entry name" value="PurM-like_C_dom"/>
</dbReference>
<evidence type="ECO:0000256" key="6">
    <source>
        <dbReference type="ARBA" id="ARBA00022490"/>
    </source>
</evidence>
<name>A0A5K8A9T6_9BACT</name>
<dbReference type="Pfam" id="PF00586">
    <property type="entry name" value="AIRS"/>
    <property type="match status" value="1"/>
</dbReference>
<dbReference type="CDD" id="cd02196">
    <property type="entry name" value="PurM"/>
    <property type="match status" value="1"/>
</dbReference>
<dbReference type="GO" id="GO:0004637">
    <property type="term" value="F:phosphoribosylamine-glycine ligase activity"/>
    <property type="evidence" value="ECO:0007669"/>
    <property type="project" value="TreeGrafter"/>
</dbReference>
<dbReference type="GO" id="GO:0006189">
    <property type="term" value="P:'de novo' IMP biosynthetic process"/>
    <property type="evidence" value="ECO:0007669"/>
    <property type="project" value="UniProtKB-UniRule"/>
</dbReference>
<dbReference type="Gene3D" id="3.90.650.10">
    <property type="entry name" value="PurM-like C-terminal domain"/>
    <property type="match status" value="1"/>
</dbReference>
<evidence type="ECO:0000256" key="15">
    <source>
        <dbReference type="HAMAP-Rule" id="MF_00741"/>
    </source>
</evidence>
<dbReference type="Proteomes" id="UP000422108">
    <property type="component" value="Chromosome"/>
</dbReference>
<proteinExistence type="inferred from homology"/>
<keyword evidence="10 15" id="KW-0067">ATP-binding</keyword>
<dbReference type="EC" id="6.3.3.1" evidence="4 15"/>
<evidence type="ECO:0000256" key="11">
    <source>
        <dbReference type="ARBA" id="ARBA00031908"/>
    </source>
</evidence>
<dbReference type="GO" id="GO:0046084">
    <property type="term" value="P:adenine biosynthetic process"/>
    <property type="evidence" value="ECO:0007669"/>
    <property type="project" value="TreeGrafter"/>
</dbReference>
<evidence type="ECO:0000256" key="4">
    <source>
        <dbReference type="ARBA" id="ARBA00013047"/>
    </source>
</evidence>
<dbReference type="SUPFAM" id="SSF56042">
    <property type="entry name" value="PurM C-terminal domain-like"/>
    <property type="match status" value="1"/>
</dbReference>
<keyword evidence="7 15" id="KW-0436">Ligase</keyword>
<evidence type="ECO:0000256" key="7">
    <source>
        <dbReference type="ARBA" id="ARBA00022598"/>
    </source>
</evidence>
<evidence type="ECO:0000259" key="16">
    <source>
        <dbReference type="Pfam" id="PF00586"/>
    </source>
</evidence>
<dbReference type="PANTHER" id="PTHR10520:SF12">
    <property type="entry name" value="TRIFUNCTIONAL PURINE BIOSYNTHETIC PROTEIN ADENOSINE-3"/>
    <property type="match status" value="1"/>
</dbReference>
<dbReference type="FunFam" id="3.90.650.10:FF:000011">
    <property type="entry name" value="Phosphoribosylformylglycinamidine cyclo-ligase"/>
    <property type="match status" value="1"/>
</dbReference>
<keyword evidence="9 15" id="KW-0658">Purine biosynthesis</keyword>
<keyword evidence="19" id="KW-1185">Reference proteome</keyword>
<feature type="domain" description="PurM-like N-terminal" evidence="16">
    <location>
        <begin position="58"/>
        <end position="163"/>
    </location>
</feature>
<dbReference type="GO" id="GO:0004641">
    <property type="term" value="F:phosphoribosylformylglycinamidine cyclo-ligase activity"/>
    <property type="evidence" value="ECO:0007669"/>
    <property type="project" value="UniProtKB-UniRule"/>
</dbReference>
<sequence length="348" mass="37268">MKKKLTYADAGVDIDKADNLVESIKQIAKQTRRTGVMGEIGGFGGLFSLNTNTMESPVLVSSTDGVGTKLKIAFLMDCHDTVGIDLVAMCVNDIAVQGARPLFFLDYLATGKLKSETVTDIIKGVGEGCIQADCALIGGETAEMPGFYRDNEYDLAGFAVGLVDNPKIVDGSEIRPGHQIIGIASSGLHSNGFSLVRKICFDVLGLTVDSHVPELGKTLGEELIIPTRIYSETIQHLVRDLPIQGLAHITGGGIMDNIIRVIPQACGITINKGSWEIPPIFGFLQAAGNVDEKEMMRTFNNGIGLVAVVPEENAQDVLNRLGGSGEKAWVIGEVTKTRKNARSRVQLV</sequence>
<dbReference type="UniPathway" id="UPA00074">
    <property type="reaction ID" value="UER00129"/>
</dbReference>
<feature type="domain" description="PurM-like C-terminal" evidence="17">
    <location>
        <begin position="175"/>
        <end position="339"/>
    </location>
</feature>
<dbReference type="Pfam" id="PF02769">
    <property type="entry name" value="AIRS_C"/>
    <property type="match status" value="1"/>
</dbReference>
<dbReference type="PANTHER" id="PTHR10520">
    <property type="entry name" value="TRIFUNCTIONAL PURINE BIOSYNTHETIC PROTEIN ADENOSINE-3-RELATED"/>
    <property type="match status" value="1"/>
</dbReference>
<dbReference type="RefSeq" id="WP_155310568.1">
    <property type="nucleotide sequence ID" value="NZ_AP021879.1"/>
</dbReference>
<evidence type="ECO:0000256" key="9">
    <source>
        <dbReference type="ARBA" id="ARBA00022755"/>
    </source>
</evidence>
<accession>A0A5K8A9T6</accession>
<dbReference type="InterPro" id="IPR036676">
    <property type="entry name" value="PurM-like_C_sf"/>
</dbReference>
<evidence type="ECO:0000256" key="1">
    <source>
        <dbReference type="ARBA" id="ARBA00004496"/>
    </source>
</evidence>
<evidence type="ECO:0000259" key="17">
    <source>
        <dbReference type="Pfam" id="PF02769"/>
    </source>
</evidence>
<organism evidence="18 19">
    <name type="scientific">Desulfosarcina ovata subsp. ovata</name>
    <dbReference type="NCBI Taxonomy" id="2752305"/>
    <lineage>
        <taxon>Bacteria</taxon>
        <taxon>Pseudomonadati</taxon>
        <taxon>Thermodesulfobacteriota</taxon>
        <taxon>Desulfobacteria</taxon>
        <taxon>Desulfobacterales</taxon>
        <taxon>Desulfosarcinaceae</taxon>
        <taxon>Desulfosarcina</taxon>
    </lineage>
</organism>
<comment type="pathway">
    <text evidence="2 15">Purine metabolism; IMP biosynthesis via de novo pathway; 5-amino-1-(5-phospho-D-ribosyl)imidazole from N(2)-formyl-N(1)-(5-phospho-D-ribosyl)glycinamide: step 2/2.</text>
</comment>
<evidence type="ECO:0000313" key="18">
    <source>
        <dbReference type="EMBL" id="BBO89362.1"/>
    </source>
</evidence>
<dbReference type="Gene3D" id="3.30.1330.10">
    <property type="entry name" value="PurM-like, N-terminal domain"/>
    <property type="match status" value="1"/>
</dbReference>
<evidence type="ECO:0000256" key="14">
    <source>
        <dbReference type="ARBA" id="ARBA00049057"/>
    </source>
</evidence>
<evidence type="ECO:0000256" key="3">
    <source>
        <dbReference type="ARBA" id="ARBA00010280"/>
    </source>
</evidence>
<evidence type="ECO:0000256" key="10">
    <source>
        <dbReference type="ARBA" id="ARBA00022840"/>
    </source>
</evidence>
<evidence type="ECO:0000256" key="5">
    <source>
        <dbReference type="ARBA" id="ARBA00020367"/>
    </source>
</evidence>
<evidence type="ECO:0000256" key="12">
    <source>
        <dbReference type="ARBA" id="ARBA00032931"/>
    </source>
</evidence>
<dbReference type="FunFam" id="3.30.1330.10:FF:000001">
    <property type="entry name" value="Phosphoribosylformylglycinamidine cyclo-ligase"/>
    <property type="match status" value="1"/>
</dbReference>
<dbReference type="InterPro" id="IPR004733">
    <property type="entry name" value="PurM_cligase"/>
</dbReference>
<protein>
    <recommendedName>
        <fullName evidence="5 15">Phosphoribosylformylglycinamidine cyclo-ligase</fullName>
        <ecNumber evidence="4 15">6.3.3.1</ecNumber>
    </recommendedName>
    <alternativeName>
        <fullName evidence="12 15">AIR synthase</fullName>
    </alternativeName>
    <alternativeName>
        <fullName evidence="13 15">AIRS</fullName>
    </alternativeName>
    <alternativeName>
        <fullName evidence="11 15">Phosphoribosyl-aminoimidazole synthetase</fullName>
    </alternativeName>
</protein>
<dbReference type="AlphaFoldDB" id="A0A5K8A9T6"/>
<dbReference type="GO" id="GO:0005524">
    <property type="term" value="F:ATP binding"/>
    <property type="evidence" value="ECO:0007669"/>
    <property type="project" value="UniProtKB-KW"/>
</dbReference>
<evidence type="ECO:0000313" key="19">
    <source>
        <dbReference type="Proteomes" id="UP000422108"/>
    </source>
</evidence>
<comment type="similarity">
    <text evidence="3 15">Belongs to the AIR synthase family.</text>
</comment>
<comment type="subcellular location">
    <subcellularLocation>
        <location evidence="1 15">Cytoplasm</location>
    </subcellularLocation>
</comment>
<evidence type="ECO:0000256" key="2">
    <source>
        <dbReference type="ARBA" id="ARBA00004686"/>
    </source>
</evidence>
<dbReference type="InterPro" id="IPR016188">
    <property type="entry name" value="PurM-like_N"/>
</dbReference>
<dbReference type="EMBL" id="AP021879">
    <property type="protein sequence ID" value="BBO89362.1"/>
    <property type="molecule type" value="Genomic_DNA"/>
</dbReference>
<comment type="catalytic activity">
    <reaction evidence="14 15">
        <text>2-formamido-N(1)-(5-O-phospho-beta-D-ribosyl)acetamidine + ATP = 5-amino-1-(5-phospho-beta-D-ribosyl)imidazole + ADP + phosphate + H(+)</text>
        <dbReference type="Rhea" id="RHEA:23032"/>
        <dbReference type="ChEBI" id="CHEBI:15378"/>
        <dbReference type="ChEBI" id="CHEBI:30616"/>
        <dbReference type="ChEBI" id="CHEBI:43474"/>
        <dbReference type="ChEBI" id="CHEBI:137981"/>
        <dbReference type="ChEBI" id="CHEBI:147287"/>
        <dbReference type="ChEBI" id="CHEBI:456216"/>
        <dbReference type="EC" id="6.3.3.1"/>
    </reaction>
</comment>
<dbReference type="GO" id="GO:0005829">
    <property type="term" value="C:cytosol"/>
    <property type="evidence" value="ECO:0007669"/>
    <property type="project" value="TreeGrafter"/>
</dbReference>
<evidence type="ECO:0000256" key="8">
    <source>
        <dbReference type="ARBA" id="ARBA00022741"/>
    </source>
</evidence>
<keyword evidence="8 15" id="KW-0547">Nucleotide-binding</keyword>
<keyword evidence="6 15" id="KW-0963">Cytoplasm</keyword>
<reference evidence="18 19" key="1">
    <citation type="submission" date="2019-11" db="EMBL/GenBank/DDBJ databases">
        <title>Comparative genomics of hydrocarbon-degrading Desulfosarcina strains.</title>
        <authorList>
            <person name="Watanabe M."/>
            <person name="Kojima H."/>
            <person name="Fukui M."/>
        </authorList>
    </citation>
    <scope>NUCLEOTIDE SEQUENCE [LARGE SCALE GENOMIC DNA]</scope>
    <source>
        <strain evidence="19">oXyS1</strain>
    </source>
</reference>
<gene>
    <name evidence="15 18" type="primary">purM</name>
    <name evidence="18" type="ORF">DSCOOX_25420</name>
</gene>
<dbReference type="NCBIfam" id="TIGR00878">
    <property type="entry name" value="purM"/>
    <property type="match status" value="1"/>
</dbReference>
<dbReference type="SUPFAM" id="SSF55326">
    <property type="entry name" value="PurM N-terminal domain-like"/>
    <property type="match status" value="1"/>
</dbReference>
<dbReference type="InterPro" id="IPR036921">
    <property type="entry name" value="PurM-like_N_sf"/>
</dbReference>
<dbReference type="HAMAP" id="MF_00741">
    <property type="entry name" value="AIRS"/>
    <property type="match status" value="1"/>
</dbReference>
<evidence type="ECO:0000256" key="13">
    <source>
        <dbReference type="ARBA" id="ARBA00033093"/>
    </source>
</evidence>